<evidence type="ECO:0000313" key="2">
    <source>
        <dbReference type="Proteomes" id="UP000824998"/>
    </source>
</evidence>
<organism evidence="1 2">
    <name type="scientific">Amylocarpus encephaloides</name>
    <dbReference type="NCBI Taxonomy" id="45428"/>
    <lineage>
        <taxon>Eukaryota</taxon>
        <taxon>Fungi</taxon>
        <taxon>Dikarya</taxon>
        <taxon>Ascomycota</taxon>
        <taxon>Pezizomycotina</taxon>
        <taxon>Leotiomycetes</taxon>
        <taxon>Helotiales</taxon>
        <taxon>Helotiales incertae sedis</taxon>
        <taxon>Amylocarpus</taxon>
    </lineage>
</organism>
<comment type="caution">
    <text evidence="1">The sequence shown here is derived from an EMBL/GenBank/DDBJ whole genome shotgun (WGS) entry which is preliminary data.</text>
</comment>
<dbReference type="EMBL" id="MU251962">
    <property type="protein sequence ID" value="KAG9228364.1"/>
    <property type="molecule type" value="Genomic_DNA"/>
</dbReference>
<reference evidence="1" key="1">
    <citation type="journal article" date="2021" name="IMA Fungus">
        <title>Genomic characterization of three marine fungi, including Emericellopsis atlantica sp. nov. with signatures of a generalist lifestyle and marine biomass degradation.</title>
        <authorList>
            <person name="Hagestad O.C."/>
            <person name="Hou L."/>
            <person name="Andersen J.H."/>
            <person name="Hansen E.H."/>
            <person name="Altermark B."/>
            <person name="Li C."/>
            <person name="Kuhnert E."/>
            <person name="Cox R.J."/>
            <person name="Crous P.W."/>
            <person name="Spatafora J.W."/>
            <person name="Lail K."/>
            <person name="Amirebrahimi M."/>
            <person name="Lipzen A."/>
            <person name="Pangilinan J."/>
            <person name="Andreopoulos W."/>
            <person name="Hayes R.D."/>
            <person name="Ng V."/>
            <person name="Grigoriev I.V."/>
            <person name="Jackson S.A."/>
            <person name="Sutton T.D.S."/>
            <person name="Dobson A.D.W."/>
            <person name="Rama T."/>
        </authorList>
    </citation>
    <scope>NUCLEOTIDE SEQUENCE</scope>
    <source>
        <strain evidence="1">TRa018bII</strain>
    </source>
</reference>
<dbReference type="SUPFAM" id="SSF53335">
    <property type="entry name" value="S-adenosyl-L-methionine-dependent methyltransferases"/>
    <property type="match status" value="1"/>
</dbReference>
<name>A0A9P7Y6Z2_9HELO</name>
<dbReference type="OrthoDB" id="2013972at2759"/>
<keyword evidence="2" id="KW-1185">Reference proteome</keyword>
<dbReference type="AlphaFoldDB" id="A0A9P7Y6Z2"/>
<accession>A0A9P7Y6Z2</accession>
<protein>
    <submittedName>
        <fullName evidence="1">Uncharacterized protein</fullName>
    </submittedName>
</protein>
<sequence>SHLKPGIGWIEHLEIDMYPRCDDCSIPQNSQLMNWMHYIMEATAAFHRPLAYNPATYQMLKERGFVDINEKVINVPFNTWKIDAFSKEIGRWYKLGLTQGLEALTLAPMTRIRGWKKLDVDHIVEEAEREICSTKIHAYCQLHIWTARRPSCTAAAFYAT</sequence>
<gene>
    <name evidence="1" type="ORF">BJ875DRAFT_389557</name>
</gene>
<evidence type="ECO:0000313" key="1">
    <source>
        <dbReference type="EMBL" id="KAG9228364.1"/>
    </source>
</evidence>
<dbReference type="Proteomes" id="UP000824998">
    <property type="component" value="Unassembled WGS sequence"/>
</dbReference>
<feature type="non-terminal residue" evidence="1">
    <location>
        <position position="1"/>
    </location>
</feature>
<dbReference type="InterPro" id="IPR029063">
    <property type="entry name" value="SAM-dependent_MTases_sf"/>
</dbReference>
<proteinExistence type="predicted"/>